<dbReference type="EMBL" id="AWTV01000006">
    <property type="protein sequence ID" value="KIH93187.1"/>
    <property type="molecule type" value="Genomic_DNA"/>
</dbReference>
<dbReference type="Pfam" id="PF05577">
    <property type="entry name" value="Peptidase_S28"/>
    <property type="match status" value="1"/>
</dbReference>
<dbReference type="InterPro" id="IPR008758">
    <property type="entry name" value="Peptidase_S28"/>
</dbReference>
<dbReference type="Proteomes" id="UP000031575">
    <property type="component" value="Unassembled WGS sequence"/>
</dbReference>
<evidence type="ECO:0000313" key="7">
    <source>
        <dbReference type="EMBL" id="KIH93187.1"/>
    </source>
</evidence>
<accession>A0A0C2J850</accession>
<organism evidence="7 8">
    <name type="scientific">Sporothrix brasiliensis 5110</name>
    <dbReference type="NCBI Taxonomy" id="1398154"/>
    <lineage>
        <taxon>Eukaryota</taxon>
        <taxon>Fungi</taxon>
        <taxon>Dikarya</taxon>
        <taxon>Ascomycota</taxon>
        <taxon>Pezizomycotina</taxon>
        <taxon>Sordariomycetes</taxon>
        <taxon>Sordariomycetidae</taxon>
        <taxon>Ophiostomatales</taxon>
        <taxon>Ophiostomataceae</taxon>
        <taxon>Sporothrix</taxon>
    </lineage>
</organism>
<feature type="signal peptide" evidence="6">
    <location>
        <begin position="1"/>
        <end position="20"/>
    </location>
</feature>
<dbReference type="GO" id="GO:0070008">
    <property type="term" value="F:serine-type exopeptidase activity"/>
    <property type="evidence" value="ECO:0007669"/>
    <property type="project" value="InterPro"/>
</dbReference>
<protein>
    <submittedName>
        <fullName evidence="7">Serine peptidase</fullName>
    </submittedName>
</protein>
<sequence length="583" mass="63387">MKLASSAAALVLASASSVAGIRHHGHLKPPPLPLDNLTTRDTNTDHVMPARKIRGTNNFWQSSSSASPPALKNSPVSFAANANIGVSFFQQQVDHNDPALGTFGQRFWYSTEFWTGPGAPVVLFTPGESAAEDYTGYLTNRTLTGQFAQAIGGAVVMFEHRYWGESSPFDNLTTRNLQYLTLANSIADATNFARNVKLPFDNSTRSNALHAPWVLSGGSYSGALTAWVEHVDPGTFWAYHASSAVVESIGNFWQYFEPVREGLPKNCSADVELVIDHIDSVLTGGSAADVKALKDKFGLGGVAHNDDFASVLTGGPGAWQNHDFDSGYSTVYQFCDYVENAVPGVFNSSRKPDAFPSASGVGLKKALNGYAKFVKDQLLPGYCESFGPAFQGKLNLDCMDSHNASNPIYLDTSVDNAIDRQWTWLLCNEPFMYWQTGAPKGTPTLVSRLVDFDYMQAQCALYFPDDDGYTFGSSSRIGKTPDDVNEYDGGWSVTNTTRLIWANGEFDPWRDATVSSDFRPGGPLVSTPEAPVNVIPGGIHCSDLIYANALVNEGVMAVVKDEIATIKGWVDEFYKSNRKRGSQ</sequence>
<dbReference type="GO" id="GO:0008239">
    <property type="term" value="F:dipeptidyl-peptidase activity"/>
    <property type="evidence" value="ECO:0007669"/>
    <property type="project" value="TreeGrafter"/>
</dbReference>
<keyword evidence="5" id="KW-0325">Glycoprotein</keyword>
<evidence type="ECO:0000256" key="5">
    <source>
        <dbReference type="ARBA" id="ARBA00023180"/>
    </source>
</evidence>
<keyword evidence="8" id="KW-1185">Reference proteome</keyword>
<dbReference type="PANTHER" id="PTHR11010">
    <property type="entry name" value="PROTEASE S28 PRO-X CARBOXYPEPTIDASE-RELATED"/>
    <property type="match status" value="1"/>
</dbReference>
<evidence type="ECO:0000256" key="2">
    <source>
        <dbReference type="ARBA" id="ARBA00022670"/>
    </source>
</evidence>
<dbReference type="FunFam" id="3.40.50.1820:FF:000165">
    <property type="entry name" value="Serine peptidase, putative"/>
    <property type="match status" value="1"/>
</dbReference>
<name>A0A0C2J850_9PEZI</name>
<reference evidence="7 8" key="1">
    <citation type="journal article" date="2014" name="BMC Genomics">
        <title>Comparative genomics of the major fungal agents of human and animal Sporotrichosis: Sporothrix schenckii and Sporothrix brasiliensis.</title>
        <authorList>
            <person name="Teixeira M.M."/>
            <person name="de Almeida L.G."/>
            <person name="Kubitschek-Barreira P."/>
            <person name="Alves F.L."/>
            <person name="Kioshima E.S."/>
            <person name="Abadio A.K."/>
            <person name="Fernandes L."/>
            <person name="Derengowski L.S."/>
            <person name="Ferreira K.S."/>
            <person name="Souza R.C."/>
            <person name="Ruiz J.C."/>
            <person name="de Andrade N.C."/>
            <person name="Paes H.C."/>
            <person name="Nicola A.M."/>
            <person name="Albuquerque P."/>
            <person name="Gerber A.L."/>
            <person name="Martins V.P."/>
            <person name="Peconick L.D."/>
            <person name="Neto A.V."/>
            <person name="Chaucanez C.B."/>
            <person name="Silva P.A."/>
            <person name="Cunha O.L."/>
            <person name="de Oliveira F.F."/>
            <person name="dos Santos T.C."/>
            <person name="Barros A.L."/>
            <person name="Soares M.A."/>
            <person name="de Oliveira L.M."/>
            <person name="Marini M.M."/>
            <person name="Villalobos-Duno H."/>
            <person name="Cunha M.M."/>
            <person name="de Hoog S."/>
            <person name="da Silveira J.F."/>
            <person name="Henrissat B."/>
            <person name="Nino-Vega G.A."/>
            <person name="Cisalpino P.S."/>
            <person name="Mora-Montes H.M."/>
            <person name="Almeida S.R."/>
            <person name="Stajich J.E."/>
            <person name="Lopes-Bezerra L.M."/>
            <person name="Vasconcelos A.T."/>
            <person name="Felipe M.S."/>
        </authorList>
    </citation>
    <scope>NUCLEOTIDE SEQUENCE [LARGE SCALE GENOMIC DNA]</scope>
    <source>
        <strain evidence="7 8">5110</strain>
    </source>
</reference>
<evidence type="ECO:0000256" key="6">
    <source>
        <dbReference type="SAM" id="SignalP"/>
    </source>
</evidence>
<evidence type="ECO:0000256" key="3">
    <source>
        <dbReference type="ARBA" id="ARBA00022729"/>
    </source>
</evidence>
<dbReference type="GO" id="GO:0006508">
    <property type="term" value="P:proteolysis"/>
    <property type="evidence" value="ECO:0007669"/>
    <property type="project" value="UniProtKB-KW"/>
</dbReference>
<dbReference type="HOGENOM" id="CLU_023630_1_0_1"/>
<comment type="similarity">
    <text evidence="1">Belongs to the peptidase S28 family.</text>
</comment>
<evidence type="ECO:0000256" key="1">
    <source>
        <dbReference type="ARBA" id="ARBA00011079"/>
    </source>
</evidence>
<keyword evidence="3 6" id="KW-0732">Signal</keyword>
<dbReference type="PANTHER" id="PTHR11010:SF23">
    <property type="entry name" value="SERINE PEPTIDASE"/>
    <property type="match status" value="1"/>
</dbReference>
<gene>
    <name evidence="7" type="ORF">SPBR_09115</name>
</gene>
<evidence type="ECO:0000256" key="4">
    <source>
        <dbReference type="ARBA" id="ARBA00022801"/>
    </source>
</evidence>
<keyword evidence="2" id="KW-0645">Protease</keyword>
<comment type="caution">
    <text evidence="7">The sequence shown here is derived from an EMBL/GenBank/DDBJ whole genome shotgun (WGS) entry which is preliminary data.</text>
</comment>
<dbReference type="VEuPathDB" id="FungiDB:SPBR_09115"/>
<dbReference type="InterPro" id="IPR029058">
    <property type="entry name" value="AB_hydrolase_fold"/>
</dbReference>
<keyword evidence="4" id="KW-0378">Hydrolase</keyword>
<feature type="chain" id="PRO_5002150900" evidence="6">
    <location>
        <begin position="21"/>
        <end position="583"/>
    </location>
</feature>
<dbReference type="SUPFAM" id="SSF53474">
    <property type="entry name" value="alpha/beta-Hydrolases"/>
    <property type="match status" value="1"/>
</dbReference>
<dbReference type="Gene3D" id="3.40.50.1820">
    <property type="entry name" value="alpha/beta hydrolase"/>
    <property type="match status" value="2"/>
</dbReference>
<dbReference type="OrthoDB" id="1735038at2759"/>
<dbReference type="RefSeq" id="XP_040621197.1">
    <property type="nucleotide sequence ID" value="XM_040767241.1"/>
</dbReference>
<proteinExistence type="inferred from homology"/>
<evidence type="ECO:0000313" key="8">
    <source>
        <dbReference type="Proteomes" id="UP000031575"/>
    </source>
</evidence>
<dbReference type="GeneID" id="63682162"/>
<dbReference type="AlphaFoldDB" id="A0A0C2J850"/>